<sequence length="163" mass="18169">MCHSQRHGTRIYYKLNTGDEVTTNPEPTDFYSSVATPFPQGLAALFLPDRTKVPVFLVERMVFSVLLAEWASPATSIKFSLCQRQRGRFSRSPLGGGENTFQERFLSALDSGFVCVFVLSCRLQFFSVQREPPTDPARSSGHAHLLLQEPSNAALATRSIRKA</sequence>
<name>A0AAV7PTJ1_PLEWA</name>
<protein>
    <submittedName>
        <fullName evidence="1">Uncharacterized protein</fullName>
    </submittedName>
</protein>
<evidence type="ECO:0000313" key="2">
    <source>
        <dbReference type="Proteomes" id="UP001066276"/>
    </source>
</evidence>
<proteinExistence type="predicted"/>
<dbReference type="EMBL" id="JANPWB010000011">
    <property type="protein sequence ID" value="KAJ1130592.1"/>
    <property type="molecule type" value="Genomic_DNA"/>
</dbReference>
<dbReference type="Proteomes" id="UP001066276">
    <property type="component" value="Chromosome 7"/>
</dbReference>
<organism evidence="1 2">
    <name type="scientific">Pleurodeles waltl</name>
    <name type="common">Iberian ribbed newt</name>
    <dbReference type="NCBI Taxonomy" id="8319"/>
    <lineage>
        <taxon>Eukaryota</taxon>
        <taxon>Metazoa</taxon>
        <taxon>Chordata</taxon>
        <taxon>Craniata</taxon>
        <taxon>Vertebrata</taxon>
        <taxon>Euteleostomi</taxon>
        <taxon>Amphibia</taxon>
        <taxon>Batrachia</taxon>
        <taxon>Caudata</taxon>
        <taxon>Salamandroidea</taxon>
        <taxon>Salamandridae</taxon>
        <taxon>Pleurodelinae</taxon>
        <taxon>Pleurodeles</taxon>
    </lineage>
</organism>
<comment type="caution">
    <text evidence="1">The sequence shown here is derived from an EMBL/GenBank/DDBJ whole genome shotgun (WGS) entry which is preliminary data.</text>
</comment>
<evidence type="ECO:0000313" key="1">
    <source>
        <dbReference type="EMBL" id="KAJ1130592.1"/>
    </source>
</evidence>
<dbReference type="AlphaFoldDB" id="A0AAV7PTJ1"/>
<keyword evidence="2" id="KW-1185">Reference proteome</keyword>
<reference evidence="1" key="1">
    <citation type="journal article" date="2022" name="bioRxiv">
        <title>Sequencing and chromosome-scale assembly of the giantPleurodeles waltlgenome.</title>
        <authorList>
            <person name="Brown T."/>
            <person name="Elewa A."/>
            <person name="Iarovenko S."/>
            <person name="Subramanian E."/>
            <person name="Araus A.J."/>
            <person name="Petzold A."/>
            <person name="Susuki M."/>
            <person name="Suzuki K.-i.T."/>
            <person name="Hayashi T."/>
            <person name="Toyoda A."/>
            <person name="Oliveira C."/>
            <person name="Osipova E."/>
            <person name="Leigh N.D."/>
            <person name="Simon A."/>
            <person name="Yun M.H."/>
        </authorList>
    </citation>
    <scope>NUCLEOTIDE SEQUENCE</scope>
    <source>
        <strain evidence="1">20211129_DDA</strain>
        <tissue evidence="1">Liver</tissue>
    </source>
</reference>
<accession>A0AAV7PTJ1</accession>
<gene>
    <name evidence="1" type="ORF">NDU88_008943</name>
</gene>